<gene>
    <name evidence="5" type="ORF">K7G82_15320</name>
</gene>
<comment type="similarity">
    <text evidence="1">Belongs to the membrane fusion protein (MFP) (TC 8.A.1) family.</text>
</comment>
<keyword evidence="2" id="KW-0472">Membrane</keyword>
<name>A0ABS7PQS3_9SPHN</name>
<evidence type="ECO:0000259" key="3">
    <source>
        <dbReference type="Pfam" id="PF25954"/>
    </source>
</evidence>
<keyword evidence="2" id="KW-1133">Transmembrane helix</keyword>
<dbReference type="Proteomes" id="UP000706039">
    <property type="component" value="Unassembled WGS sequence"/>
</dbReference>
<protein>
    <submittedName>
        <fullName evidence="5">Efflux RND transporter periplasmic adaptor subunit</fullName>
    </submittedName>
</protein>
<dbReference type="Gene3D" id="2.40.30.170">
    <property type="match status" value="1"/>
</dbReference>
<accession>A0ABS7PQS3</accession>
<feature type="domain" description="CusB-like beta-barrel" evidence="3">
    <location>
        <begin position="213"/>
        <end position="287"/>
    </location>
</feature>
<comment type="caution">
    <text evidence="5">The sequence shown here is derived from an EMBL/GenBank/DDBJ whole genome shotgun (WGS) entry which is preliminary data.</text>
</comment>
<feature type="domain" description="Multidrug resistance protein MdtA-like C-terminal permuted SH3" evidence="4">
    <location>
        <begin position="294"/>
        <end position="356"/>
    </location>
</feature>
<dbReference type="NCBIfam" id="TIGR01730">
    <property type="entry name" value="RND_mfp"/>
    <property type="match status" value="1"/>
</dbReference>
<dbReference type="Pfam" id="PF25954">
    <property type="entry name" value="Beta-barrel_RND_2"/>
    <property type="match status" value="1"/>
</dbReference>
<dbReference type="RefSeq" id="WP_222990787.1">
    <property type="nucleotide sequence ID" value="NZ_JAINVV010000007.1"/>
</dbReference>
<dbReference type="Gene3D" id="2.40.50.100">
    <property type="match status" value="1"/>
</dbReference>
<keyword evidence="6" id="KW-1185">Reference proteome</keyword>
<evidence type="ECO:0000259" key="4">
    <source>
        <dbReference type="Pfam" id="PF25967"/>
    </source>
</evidence>
<dbReference type="InterPro" id="IPR058627">
    <property type="entry name" value="MdtA-like_C"/>
</dbReference>
<dbReference type="InterPro" id="IPR006143">
    <property type="entry name" value="RND_pump_MFP"/>
</dbReference>
<feature type="transmembrane region" description="Helical" evidence="2">
    <location>
        <begin position="20"/>
        <end position="39"/>
    </location>
</feature>
<keyword evidence="2" id="KW-0812">Transmembrane</keyword>
<dbReference type="InterPro" id="IPR058792">
    <property type="entry name" value="Beta-barrel_RND_2"/>
</dbReference>
<proteinExistence type="inferred from homology"/>
<dbReference type="Gene3D" id="2.40.420.20">
    <property type="match status" value="1"/>
</dbReference>
<dbReference type="PANTHER" id="PTHR30469:SF29">
    <property type="entry name" value="BLR2860 PROTEIN"/>
    <property type="match status" value="1"/>
</dbReference>
<evidence type="ECO:0000313" key="6">
    <source>
        <dbReference type="Proteomes" id="UP000706039"/>
    </source>
</evidence>
<organism evidence="5 6">
    <name type="scientific">Sphingomonas colocasiae</name>
    <dbReference type="NCBI Taxonomy" id="1848973"/>
    <lineage>
        <taxon>Bacteria</taxon>
        <taxon>Pseudomonadati</taxon>
        <taxon>Pseudomonadota</taxon>
        <taxon>Alphaproteobacteria</taxon>
        <taxon>Sphingomonadales</taxon>
        <taxon>Sphingomonadaceae</taxon>
        <taxon>Sphingomonas</taxon>
    </lineage>
</organism>
<evidence type="ECO:0000256" key="2">
    <source>
        <dbReference type="SAM" id="Phobius"/>
    </source>
</evidence>
<evidence type="ECO:0000256" key="1">
    <source>
        <dbReference type="ARBA" id="ARBA00009477"/>
    </source>
</evidence>
<reference evidence="5 6" key="1">
    <citation type="submission" date="2021-08" db="EMBL/GenBank/DDBJ databases">
        <authorList>
            <person name="Tuo L."/>
        </authorList>
    </citation>
    <scope>NUCLEOTIDE SEQUENCE [LARGE SCALE GENOMIC DNA]</scope>
    <source>
        <strain evidence="5 6">JCM 31229</strain>
    </source>
</reference>
<dbReference type="Gene3D" id="1.10.287.470">
    <property type="entry name" value="Helix hairpin bin"/>
    <property type="match status" value="1"/>
</dbReference>
<sequence length="377" mass="39359">MTTETPESPVPARLGGLCGRPLLIALVAVLLLFALLYGWRTARSAAAPQGAPPPVPVAAISVEPTEVPAALEAVGSLRAVREVMLAPEVAGRIVAIRFEAGMRVGAGAPLVQLYDAPERADRSAARARADFAGVQLARSQELAPSGAEPRELLQQRRAERDQAAAAVQQFDARIAQKQVRAPFAGVLGVRRVNPGQYLNPGDPIATLTALDTLYVDFALPQQELARLHVGATVNVTVDAWPGRVFAARVNAIEPRIGADTRNVSVQAMLSNRDGALRPGMSVTAALALPPEQGALVVPATAIQTSASGDSVTVIRGPDARRKGKAEAVSVTTGRRIGNRVIVTRGLKPGDVVVTEGQLRVQPGADVVVAPARPAGAR</sequence>
<dbReference type="PANTHER" id="PTHR30469">
    <property type="entry name" value="MULTIDRUG RESISTANCE PROTEIN MDTA"/>
    <property type="match status" value="1"/>
</dbReference>
<dbReference type="EMBL" id="JAINVV010000007">
    <property type="protein sequence ID" value="MBY8823674.1"/>
    <property type="molecule type" value="Genomic_DNA"/>
</dbReference>
<dbReference type="SUPFAM" id="SSF111369">
    <property type="entry name" value="HlyD-like secretion proteins"/>
    <property type="match status" value="1"/>
</dbReference>
<dbReference type="Pfam" id="PF25967">
    <property type="entry name" value="RND-MFP_C"/>
    <property type="match status" value="1"/>
</dbReference>
<evidence type="ECO:0000313" key="5">
    <source>
        <dbReference type="EMBL" id="MBY8823674.1"/>
    </source>
</evidence>